<gene>
    <name evidence="2" type="ORF">V474_18835</name>
</gene>
<evidence type="ECO:0000313" key="2">
    <source>
        <dbReference type="EMBL" id="KMS55493.1"/>
    </source>
</evidence>
<organism evidence="2 3">
    <name type="scientific">Novosphingobium barchaimii LL02</name>
    <dbReference type="NCBI Taxonomy" id="1114963"/>
    <lineage>
        <taxon>Bacteria</taxon>
        <taxon>Pseudomonadati</taxon>
        <taxon>Pseudomonadota</taxon>
        <taxon>Alphaproteobacteria</taxon>
        <taxon>Sphingomonadales</taxon>
        <taxon>Sphingomonadaceae</taxon>
        <taxon>Novosphingobium</taxon>
    </lineage>
</organism>
<name>A0A0J7XWF6_9SPHN</name>
<dbReference type="InterPro" id="IPR032708">
    <property type="entry name" value="McjB_C"/>
</dbReference>
<proteinExistence type="predicted"/>
<evidence type="ECO:0000259" key="1">
    <source>
        <dbReference type="Pfam" id="PF13471"/>
    </source>
</evidence>
<keyword evidence="3" id="KW-1185">Reference proteome</keyword>
<dbReference type="Proteomes" id="UP000052268">
    <property type="component" value="Unassembled WGS sequence"/>
</dbReference>
<sequence>MNQDDLASLRTKFGRFDWEERRALVEAMVLLVLAAPLVRFLPLTLIGRIAAAGPFGKPPAATDRTEVLTWMVAWAVDRAAKRSPLRALCFEQGLAAQIMLRRRGIDSTLFYGVMPASGTARPIRAHVWIETERFPVIGDPEPGGFALLATWPQGRRAVWAQCRS</sequence>
<dbReference type="InterPro" id="IPR053521">
    <property type="entry name" value="McjB-like"/>
</dbReference>
<protein>
    <recommendedName>
        <fullName evidence="1">Microcin J25-processing protein McjB C-terminal domain-containing protein</fullName>
    </recommendedName>
</protein>
<feature type="domain" description="Microcin J25-processing protein McjB C-terminal" evidence="1">
    <location>
        <begin position="36"/>
        <end position="141"/>
    </location>
</feature>
<dbReference type="OrthoDB" id="3790432at2"/>
<dbReference type="EMBL" id="JACU01000005">
    <property type="protein sequence ID" value="KMS55493.1"/>
    <property type="molecule type" value="Genomic_DNA"/>
</dbReference>
<evidence type="ECO:0000313" key="3">
    <source>
        <dbReference type="Proteomes" id="UP000052268"/>
    </source>
</evidence>
<dbReference type="Pfam" id="PF13471">
    <property type="entry name" value="Transglut_core3"/>
    <property type="match status" value="1"/>
</dbReference>
<dbReference type="NCBIfam" id="NF033537">
    <property type="entry name" value="lasso_biosyn_B2"/>
    <property type="match status" value="1"/>
</dbReference>
<comment type="caution">
    <text evidence="2">The sequence shown here is derived from an EMBL/GenBank/DDBJ whole genome shotgun (WGS) entry which is preliminary data.</text>
</comment>
<accession>A0A0J7XWF6</accession>
<dbReference type="PATRIC" id="fig|1114963.3.peg.2604"/>
<dbReference type="AlphaFoldDB" id="A0A0J7XWF6"/>
<reference evidence="2 3" key="1">
    <citation type="journal article" date="2015" name="G3 (Bethesda)">
        <title>Insights into Ongoing Evolution of the Hexachlorocyclohexane Catabolic Pathway from Comparative Genomics of Ten Sphingomonadaceae Strains.</title>
        <authorList>
            <person name="Pearce S.L."/>
            <person name="Oakeshott J.G."/>
            <person name="Pandey G."/>
        </authorList>
    </citation>
    <scope>NUCLEOTIDE SEQUENCE [LARGE SCALE GENOMIC DNA]</scope>
    <source>
        <strain evidence="2 3">LL02</strain>
    </source>
</reference>
<dbReference type="RefSeq" id="WP_059151793.1">
    <property type="nucleotide sequence ID" value="NZ_KQ130454.1"/>
</dbReference>